<feature type="transmembrane region" description="Helical" evidence="1">
    <location>
        <begin position="225"/>
        <end position="250"/>
    </location>
</feature>
<keyword evidence="1" id="KW-1133">Transmembrane helix</keyword>
<keyword evidence="1" id="KW-0472">Membrane</keyword>
<reference evidence="2" key="1">
    <citation type="submission" date="2016-07" db="EMBL/GenBank/DDBJ databases">
        <title>Microvirga ossetica sp. nov. a new species of rhizobia isolated from root nodules of the legume species Vicia alpestris Steven originated from North Ossetia region in the Caucasus.</title>
        <authorList>
            <person name="Safronova V.I."/>
            <person name="Kuznetsova I.G."/>
            <person name="Sazanova A.L."/>
            <person name="Belimov A."/>
            <person name="Andronov E."/>
            <person name="Osledkin Y.S."/>
            <person name="Onishchuk O.P."/>
            <person name="Kurchak O.N."/>
            <person name="Shaposhnikov A.I."/>
            <person name="Willems A."/>
            <person name="Tikhonovich I.A."/>
        </authorList>
    </citation>
    <scope>NUCLEOTIDE SEQUENCE [LARGE SCALE GENOMIC DNA]</scope>
    <source>
        <strain evidence="2">V5/3M</strain>
    </source>
</reference>
<gene>
    <name evidence="2" type="ORF">BB934_14200</name>
</gene>
<protein>
    <recommendedName>
        <fullName evidence="3">DUF805 domain-containing protein</fullName>
    </recommendedName>
</protein>
<dbReference type="EMBL" id="CP016616">
    <property type="protein sequence ID" value="ANY79226.1"/>
    <property type="molecule type" value="Genomic_DNA"/>
</dbReference>
<dbReference type="KEGG" id="moc:BB934_14200"/>
<feature type="transmembrane region" description="Helical" evidence="1">
    <location>
        <begin position="172"/>
        <end position="191"/>
    </location>
</feature>
<evidence type="ECO:0000313" key="2">
    <source>
        <dbReference type="EMBL" id="ANY79226.1"/>
    </source>
</evidence>
<evidence type="ECO:0000256" key="1">
    <source>
        <dbReference type="SAM" id="Phobius"/>
    </source>
</evidence>
<sequence>MPFLLSPYGKLERVEYAGVCIIACLCVTFVSPLPLILSLGSGNIGIDVSWLLAGIIALIGWWVIAAATIKRIRDIASPELILWAIIAIITMPVSNIVLFFIPGADAKVTPLAAYLKQRNAPPVLTMAFESPQSVTTAGDSPPRRLSDSTAKRPSTMSFMLSPYGKFVRVEYAAVWLIASIWQSFVTWAVIFSSLRWEVALTIVLISGTFTAWVMLAATIKRFRDIGWPYLTLWVIGFYVTVAPTIALFFIPGADAQAARATPYSNPQITPTVTTAGENAQLQPMTMARDNPQPQAQPQPMSIVVENEPPQPPSMTMAVENPPPERPPQLMIMAVENAQPQPKPMTIQRAKEELASTFGVLVDKVEITIRG</sequence>
<name>A0A1B2EGX9_9HYPH</name>
<feature type="transmembrane region" description="Helical" evidence="1">
    <location>
        <begin position="80"/>
        <end position="101"/>
    </location>
</feature>
<proteinExistence type="predicted"/>
<organism evidence="2">
    <name type="scientific">Microvirga ossetica</name>
    <dbReference type="NCBI Taxonomy" id="1882682"/>
    <lineage>
        <taxon>Bacteria</taxon>
        <taxon>Pseudomonadati</taxon>
        <taxon>Pseudomonadota</taxon>
        <taxon>Alphaproteobacteria</taxon>
        <taxon>Hyphomicrobiales</taxon>
        <taxon>Methylobacteriaceae</taxon>
        <taxon>Microvirga</taxon>
    </lineage>
</organism>
<dbReference type="AlphaFoldDB" id="A0A1B2EGX9"/>
<feature type="transmembrane region" description="Helical" evidence="1">
    <location>
        <begin position="16"/>
        <end position="36"/>
    </location>
</feature>
<feature type="transmembrane region" description="Helical" evidence="1">
    <location>
        <begin position="198"/>
        <end position="219"/>
    </location>
</feature>
<dbReference type="RefSeq" id="WP_099510230.1">
    <property type="nucleotide sequence ID" value="NZ_CP016616.1"/>
</dbReference>
<feature type="transmembrane region" description="Helical" evidence="1">
    <location>
        <begin position="48"/>
        <end position="68"/>
    </location>
</feature>
<keyword evidence="1" id="KW-0812">Transmembrane</keyword>
<accession>A0A1B2EGX9</accession>
<evidence type="ECO:0008006" key="3">
    <source>
        <dbReference type="Google" id="ProtNLM"/>
    </source>
</evidence>